<proteinExistence type="predicted"/>
<evidence type="ECO:0000256" key="2">
    <source>
        <dbReference type="ARBA" id="ARBA00022741"/>
    </source>
</evidence>
<dbReference type="InterPro" id="IPR016090">
    <property type="entry name" value="PLA2-like_dom"/>
</dbReference>
<dbReference type="InterPro" id="IPR050235">
    <property type="entry name" value="CK1_Ser-Thr_kinase"/>
</dbReference>
<evidence type="ECO:0000259" key="5">
    <source>
        <dbReference type="PROSITE" id="PS50011"/>
    </source>
</evidence>
<protein>
    <recommendedName>
        <fullName evidence="1">non-specific serine/threonine protein kinase</fullName>
        <ecNumber evidence="1">2.7.11.1</ecNumber>
    </recommendedName>
</protein>
<accession>A0ABN7T446</accession>
<dbReference type="PROSITE" id="PS00108">
    <property type="entry name" value="PROTEIN_KINASE_ST"/>
    <property type="match status" value="1"/>
</dbReference>
<dbReference type="InterPro" id="IPR017441">
    <property type="entry name" value="Protein_kinase_ATP_BS"/>
</dbReference>
<dbReference type="Pfam" id="PF00068">
    <property type="entry name" value="Phospholip_A2_1"/>
    <property type="match status" value="1"/>
</dbReference>
<dbReference type="InterPro" id="IPR000719">
    <property type="entry name" value="Prot_kinase_dom"/>
</dbReference>
<dbReference type="PROSITE" id="PS50011">
    <property type="entry name" value="PROTEIN_KINASE_DOM"/>
    <property type="match status" value="1"/>
</dbReference>
<sequence>MKKALATLLFQISRADWQLPFGKEILKELKELGFESHNISHYGCYCRFGGTKYAPEGEAQDEYDRACFNYSQCVKCLDLDQCKIHYPRIPFRVGNEFCTDGDSSCENNLCKCQKKLIQDIMDLSWSQIHLRSYLSRDFNHNEECLHSSNYQRLHQDEFECCGEYPDRFIYAPESGARKCCGTRTFNSQYQECCDDKTRFYVRSSVMEQLIELFPHILPVTSDYNSNFETSVVGQEDMEMTHDADLVNAPQRDIHLVEEQAVDLRADGLKVRIIKKLGSGAYGSVYKGILYGEPFGETKVAVVIKVEHYLCELPQINLEQRFYTHLKVYSQRNVNLKEGIPIVYYCGQEVKLKYTSPKLHGHNSTMIGLFNIIIMEELGKDLKVVHKQLSMGLPFACWIDLAGQMFKIMQTLVEKKLIHRDIKPSNFVLGRARATVTARGSSKLFIVDFGLSKRWERMKREWGLNMVGTKKYMSEHVMAGDRPHVRDDLISCCYVLREMLDGCLPWDEMIHEQDDMRNWHQTLQRMKRNLNGNALFGQEDPDDPLFCFDTPDDPQEGQPNQPDITKMCWIFDHIKGLQWGELPDFGFIFDLLNEMKNENQSFLKADDPWKEILQVIND</sequence>
<dbReference type="EC" id="2.7.11.1" evidence="1"/>
<evidence type="ECO:0000256" key="3">
    <source>
        <dbReference type="ARBA" id="ARBA00022840"/>
    </source>
</evidence>
<dbReference type="CDD" id="cd00618">
    <property type="entry name" value="PLA2_like"/>
    <property type="match status" value="1"/>
</dbReference>
<reference evidence="6 7" key="1">
    <citation type="submission" date="2021-04" db="EMBL/GenBank/DDBJ databases">
        <authorList>
            <person name="Bliznina A."/>
        </authorList>
    </citation>
    <scope>NUCLEOTIDE SEQUENCE [LARGE SCALE GENOMIC DNA]</scope>
</reference>
<dbReference type="InterPro" id="IPR011009">
    <property type="entry name" value="Kinase-like_dom_sf"/>
</dbReference>
<evidence type="ECO:0000313" key="6">
    <source>
        <dbReference type="EMBL" id="CAG5112361.1"/>
    </source>
</evidence>
<gene>
    <name evidence="6" type="ORF">OKIOD_LOCUS15349</name>
</gene>
<dbReference type="InterPro" id="IPR008271">
    <property type="entry name" value="Ser/Thr_kinase_AS"/>
</dbReference>
<keyword evidence="7" id="KW-1185">Reference proteome</keyword>
<dbReference type="Gene3D" id="1.20.90.10">
    <property type="entry name" value="Phospholipase A2 domain"/>
    <property type="match status" value="1"/>
</dbReference>
<dbReference type="PROSITE" id="PS00107">
    <property type="entry name" value="PROTEIN_KINASE_ATP"/>
    <property type="match status" value="1"/>
</dbReference>
<dbReference type="PANTHER" id="PTHR11909">
    <property type="entry name" value="CASEIN KINASE-RELATED"/>
    <property type="match status" value="1"/>
</dbReference>
<organism evidence="6 7">
    <name type="scientific">Oikopleura dioica</name>
    <name type="common">Tunicate</name>
    <dbReference type="NCBI Taxonomy" id="34765"/>
    <lineage>
        <taxon>Eukaryota</taxon>
        <taxon>Metazoa</taxon>
        <taxon>Chordata</taxon>
        <taxon>Tunicata</taxon>
        <taxon>Appendicularia</taxon>
        <taxon>Copelata</taxon>
        <taxon>Oikopleuridae</taxon>
        <taxon>Oikopleura</taxon>
    </lineage>
</organism>
<dbReference type="Proteomes" id="UP001158576">
    <property type="component" value="Chromosome 2"/>
</dbReference>
<evidence type="ECO:0000256" key="1">
    <source>
        <dbReference type="ARBA" id="ARBA00012513"/>
    </source>
</evidence>
<dbReference type="InterPro" id="IPR036444">
    <property type="entry name" value="PLipase_A2_dom_sf"/>
</dbReference>
<dbReference type="SMART" id="SM00220">
    <property type="entry name" value="S_TKc"/>
    <property type="match status" value="1"/>
</dbReference>
<evidence type="ECO:0000313" key="7">
    <source>
        <dbReference type="Proteomes" id="UP001158576"/>
    </source>
</evidence>
<feature type="binding site" evidence="4">
    <location>
        <position position="304"/>
    </location>
    <ligand>
        <name>ATP</name>
        <dbReference type="ChEBI" id="CHEBI:30616"/>
    </ligand>
</feature>
<evidence type="ECO:0000256" key="4">
    <source>
        <dbReference type="PROSITE-ProRule" id="PRU10141"/>
    </source>
</evidence>
<dbReference type="SUPFAM" id="SSF48619">
    <property type="entry name" value="Phospholipase A2, PLA2"/>
    <property type="match status" value="1"/>
</dbReference>
<dbReference type="Gene3D" id="1.10.510.10">
    <property type="entry name" value="Transferase(Phosphotransferase) domain 1"/>
    <property type="match status" value="1"/>
</dbReference>
<dbReference type="SUPFAM" id="SSF56112">
    <property type="entry name" value="Protein kinase-like (PK-like)"/>
    <property type="match status" value="1"/>
</dbReference>
<feature type="domain" description="Protein kinase" evidence="5">
    <location>
        <begin position="270"/>
        <end position="617"/>
    </location>
</feature>
<name>A0ABN7T446_OIKDI</name>
<keyword evidence="3 4" id="KW-0067">ATP-binding</keyword>
<keyword evidence="2 4" id="KW-0547">Nucleotide-binding</keyword>
<dbReference type="Pfam" id="PF00069">
    <property type="entry name" value="Pkinase"/>
    <property type="match status" value="1"/>
</dbReference>
<dbReference type="EMBL" id="OU015567">
    <property type="protein sequence ID" value="CAG5112361.1"/>
    <property type="molecule type" value="Genomic_DNA"/>
</dbReference>